<dbReference type="Pfam" id="PF13663">
    <property type="entry name" value="DUF4148"/>
    <property type="match status" value="1"/>
</dbReference>
<feature type="chain" id="PRO_5044384189" description="DUF4148 domain-containing protein" evidence="2">
    <location>
        <begin position="21"/>
        <end position="103"/>
    </location>
</feature>
<evidence type="ECO:0008006" key="7">
    <source>
        <dbReference type="Google" id="ProtNLM"/>
    </source>
</evidence>
<dbReference type="RefSeq" id="WP_102635544.1">
    <property type="nucleotide sequence ID" value="NZ_CADIJZ010000030.1"/>
</dbReference>
<dbReference type="EMBL" id="PNXY01000029">
    <property type="protein sequence ID" value="PMS25494.1"/>
    <property type="molecule type" value="Genomic_DNA"/>
</dbReference>
<dbReference type="OrthoDB" id="9009748at2"/>
<evidence type="ECO:0000313" key="4">
    <source>
        <dbReference type="EMBL" id="PMS25494.1"/>
    </source>
</evidence>
<dbReference type="AlphaFoldDB" id="A0A2N7W7X9"/>
<feature type="compositionally biased region" description="Polar residues" evidence="1">
    <location>
        <begin position="81"/>
        <end position="96"/>
    </location>
</feature>
<feature type="region of interest" description="Disordered" evidence="1">
    <location>
        <begin position="68"/>
        <end position="103"/>
    </location>
</feature>
<dbReference type="Proteomes" id="UP000494205">
    <property type="component" value="Unassembled WGS sequence"/>
</dbReference>
<feature type="signal peptide" evidence="2">
    <location>
        <begin position="1"/>
        <end position="20"/>
    </location>
</feature>
<sequence length="103" mass="10823">MKLAPIIVAAAVAIPAVSFARSNQPLTRAEVKAQLVQIERAGYNPGMDNCMTYPLEIQAAEARVAAQNGQGYGGVEEGSPESGNYQGPAQTGNTDRTPAYDVQ</sequence>
<name>A0A2N7W7X9_9BURK</name>
<evidence type="ECO:0000313" key="3">
    <source>
        <dbReference type="EMBL" id="CAB3733882.1"/>
    </source>
</evidence>
<protein>
    <recommendedName>
        <fullName evidence="7">DUF4148 domain-containing protein</fullName>
    </recommendedName>
</protein>
<dbReference type="Proteomes" id="UP000235659">
    <property type="component" value="Unassembled WGS sequence"/>
</dbReference>
<gene>
    <name evidence="4" type="ORF">C0Z16_29275</name>
    <name evidence="3" type="ORF">LMG27174_06064</name>
</gene>
<reference evidence="3 6" key="2">
    <citation type="submission" date="2020-04" db="EMBL/GenBank/DDBJ databases">
        <authorList>
            <person name="De Canck E."/>
        </authorList>
    </citation>
    <scope>NUCLEOTIDE SEQUENCE [LARGE SCALE GENOMIC DNA]</scope>
    <source>
        <strain evidence="3 6">LMG 27174</strain>
    </source>
</reference>
<proteinExistence type="predicted"/>
<keyword evidence="5" id="KW-1185">Reference proteome</keyword>
<dbReference type="InterPro" id="IPR025421">
    <property type="entry name" value="DUF4148"/>
</dbReference>
<keyword evidence="2" id="KW-0732">Signal</keyword>
<accession>A0A2N7W7X9</accession>
<organism evidence="3 6">
    <name type="scientific">Paraburkholderia rhynchosiae</name>
    <dbReference type="NCBI Taxonomy" id="487049"/>
    <lineage>
        <taxon>Bacteria</taxon>
        <taxon>Pseudomonadati</taxon>
        <taxon>Pseudomonadota</taxon>
        <taxon>Betaproteobacteria</taxon>
        <taxon>Burkholderiales</taxon>
        <taxon>Burkholderiaceae</taxon>
        <taxon>Paraburkholderia</taxon>
    </lineage>
</organism>
<reference evidence="4 5" key="1">
    <citation type="submission" date="2018-01" db="EMBL/GenBank/DDBJ databases">
        <title>Whole genome analyses suggest that Burkholderia sensu lato contains two further novel genera in the rhizoxinica-symbiotica group Mycetohabitans gen. nov., and Trinickia gen. nov.: implications for the evolution of diazotrophy and nodulation in the Burkholderiaceae.</title>
        <authorList>
            <person name="Estrada-de los Santos P."/>
            <person name="Palmer M."/>
            <person name="Chavez-Ramirez B."/>
            <person name="Beukes C."/>
            <person name="Steenkamp E.T."/>
            <person name="Hirsch A.M."/>
            <person name="Manyaka P."/>
            <person name="Maluk M."/>
            <person name="Lafos M."/>
            <person name="Crook M."/>
            <person name="Gross E."/>
            <person name="Simon M.F."/>
            <person name="Bueno dos Reis Junior F."/>
            <person name="Poole P.S."/>
            <person name="Venter S.N."/>
            <person name="James E.K."/>
        </authorList>
    </citation>
    <scope>NUCLEOTIDE SEQUENCE [LARGE SCALE GENOMIC DNA]</scope>
    <source>
        <strain evidence="4 5">WSM 3937</strain>
    </source>
</reference>
<dbReference type="EMBL" id="CADIJZ010000030">
    <property type="protein sequence ID" value="CAB3733882.1"/>
    <property type="molecule type" value="Genomic_DNA"/>
</dbReference>
<evidence type="ECO:0000313" key="6">
    <source>
        <dbReference type="Proteomes" id="UP000494205"/>
    </source>
</evidence>
<evidence type="ECO:0000313" key="5">
    <source>
        <dbReference type="Proteomes" id="UP000235659"/>
    </source>
</evidence>
<evidence type="ECO:0000256" key="1">
    <source>
        <dbReference type="SAM" id="MobiDB-lite"/>
    </source>
</evidence>
<evidence type="ECO:0000256" key="2">
    <source>
        <dbReference type="SAM" id="SignalP"/>
    </source>
</evidence>